<dbReference type="SUPFAM" id="SSF53244">
    <property type="entry name" value="MurD-like peptide ligases, peptide-binding domain"/>
    <property type="match status" value="1"/>
</dbReference>
<reference evidence="13 14" key="1">
    <citation type="submission" date="2020-04" db="EMBL/GenBank/DDBJ databases">
        <title>MicrobeNet Type strains.</title>
        <authorList>
            <person name="Nicholson A.C."/>
        </authorList>
    </citation>
    <scope>NUCLEOTIDE SEQUENCE [LARGE SCALE GENOMIC DNA]</scope>
    <source>
        <strain evidence="13 14">CCUG 54536</strain>
    </source>
</reference>
<dbReference type="EC" id="6.3.2.17" evidence="2"/>
<evidence type="ECO:0000313" key="14">
    <source>
        <dbReference type="Proteomes" id="UP000590460"/>
    </source>
</evidence>
<dbReference type="InterPro" id="IPR001645">
    <property type="entry name" value="Folylpolyglutamate_synth"/>
</dbReference>
<evidence type="ECO:0000259" key="12">
    <source>
        <dbReference type="Pfam" id="PF08245"/>
    </source>
</evidence>
<evidence type="ECO:0000256" key="2">
    <source>
        <dbReference type="ARBA" id="ARBA00013025"/>
    </source>
</evidence>
<keyword evidence="7" id="KW-0460">Magnesium</keyword>
<evidence type="ECO:0000256" key="5">
    <source>
        <dbReference type="ARBA" id="ARBA00022741"/>
    </source>
</evidence>
<feature type="domain" description="Mur ligase C-terminal" evidence="11">
    <location>
        <begin position="306"/>
        <end position="429"/>
    </location>
</feature>
<dbReference type="InterPro" id="IPR036565">
    <property type="entry name" value="Mur-like_cat_sf"/>
</dbReference>
<dbReference type="InterPro" id="IPR004101">
    <property type="entry name" value="Mur_ligase_C"/>
</dbReference>
<evidence type="ECO:0000256" key="8">
    <source>
        <dbReference type="ARBA" id="ARBA00030592"/>
    </source>
</evidence>
<organism evidence="13 14">
    <name type="scientific">Leuconostoc holzapfelii</name>
    <dbReference type="NCBI Taxonomy" id="434464"/>
    <lineage>
        <taxon>Bacteria</taxon>
        <taxon>Bacillati</taxon>
        <taxon>Bacillota</taxon>
        <taxon>Bacilli</taxon>
        <taxon>Lactobacillales</taxon>
        <taxon>Lactobacillaceae</taxon>
        <taxon>Leuconostoc</taxon>
    </lineage>
</organism>
<protein>
    <recommendedName>
        <fullName evidence="2">tetrahydrofolate synthase</fullName>
        <ecNumber evidence="2">6.3.2.17</ecNumber>
    </recommendedName>
    <alternativeName>
        <fullName evidence="8">Tetrahydrofolylpolyglutamate synthase</fullName>
    </alternativeName>
</protein>
<keyword evidence="5 10" id="KW-0547">Nucleotide-binding</keyword>
<comment type="similarity">
    <text evidence="1 10">Belongs to the folylpolyglutamate synthase family.</text>
</comment>
<dbReference type="GO" id="GO:0008841">
    <property type="term" value="F:dihydrofolate synthase activity"/>
    <property type="evidence" value="ECO:0007669"/>
    <property type="project" value="TreeGrafter"/>
</dbReference>
<keyword evidence="4" id="KW-0479">Metal-binding</keyword>
<dbReference type="EMBL" id="JAAXPO010000005">
    <property type="protein sequence ID" value="NKZ18610.1"/>
    <property type="molecule type" value="Genomic_DNA"/>
</dbReference>
<name>A0A846ZH97_9LACO</name>
<dbReference type="GO" id="GO:0005737">
    <property type="term" value="C:cytoplasm"/>
    <property type="evidence" value="ECO:0007669"/>
    <property type="project" value="TreeGrafter"/>
</dbReference>
<dbReference type="GO" id="GO:0005524">
    <property type="term" value="F:ATP binding"/>
    <property type="evidence" value="ECO:0007669"/>
    <property type="project" value="UniProtKB-KW"/>
</dbReference>
<dbReference type="GO" id="GO:0046872">
    <property type="term" value="F:metal ion binding"/>
    <property type="evidence" value="ECO:0007669"/>
    <property type="project" value="UniProtKB-KW"/>
</dbReference>
<evidence type="ECO:0000259" key="11">
    <source>
        <dbReference type="Pfam" id="PF02875"/>
    </source>
</evidence>
<accession>A0A846ZH97</accession>
<dbReference type="NCBIfam" id="TIGR01499">
    <property type="entry name" value="folC"/>
    <property type="match status" value="1"/>
</dbReference>
<evidence type="ECO:0000256" key="9">
    <source>
        <dbReference type="ARBA" id="ARBA00047493"/>
    </source>
</evidence>
<dbReference type="Proteomes" id="UP000590460">
    <property type="component" value="Unassembled WGS sequence"/>
</dbReference>
<feature type="domain" description="Mur ligase central" evidence="12">
    <location>
        <begin position="57"/>
        <end position="273"/>
    </location>
</feature>
<keyword evidence="6 10" id="KW-0067">ATP-binding</keyword>
<proteinExistence type="inferred from homology"/>
<gene>
    <name evidence="13" type="ORF">HF966_05415</name>
</gene>
<evidence type="ECO:0000256" key="4">
    <source>
        <dbReference type="ARBA" id="ARBA00022723"/>
    </source>
</evidence>
<dbReference type="Pfam" id="PF02875">
    <property type="entry name" value="Mur_ligase_C"/>
    <property type="match status" value="1"/>
</dbReference>
<evidence type="ECO:0000256" key="7">
    <source>
        <dbReference type="ARBA" id="ARBA00022842"/>
    </source>
</evidence>
<evidence type="ECO:0000313" key="13">
    <source>
        <dbReference type="EMBL" id="NKZ18610.1"/>
    </source>
</evidence>
<dbReference type="PIRSF" id="PIRSF001563">
    <property type="entry name" value="Folylpolyglu_synth"/>
    <property type="match status" value="1"/>
</dbReference>
<dbReference type="InterPro" id="IPR036615">
    <property type="entry name" value="Mur_ligase_C_dom_sf"/>
</dbReference>
<dbReference type="PANTHER" id="PTHR11136:SF0">
    <property type="entry name" value="DIHYDROFOLATE SYNTHETASE-RELATED"/>
    <property type="match status" value="1"/>
</dbReference>
<evidence type="ECO:0000256" key="6">
    <source>
        <dbReference type="ARBA" id="ARBA00022840"/>
    </source>
</evidence>
<comment type="caution">
    <text evidence="13">The sequence shown here is derived from an EMBL/GenBank/DDBJ whole genome shotgun (WGS) entry which is preliminary data.</text>
</comment>
<evidence type="ECO:0000256" key="10">
    <source>
        <dbReference type="PIRNR" id="PIRNR001563"/>
    </source>
</evidence>
<sequence>MAKLVERRAARVAANYKRVIKRMDNQWHALDDSRVSVVKEVLAWLGHPDQKLKIIHIAGTNGKSSTGAMLGAILLANGYSFGHFSSPYILSDREQITVNDDMISKSDFLRHYQTLVACFKRHGVDANHLTYFEYFTVISLMHFAENAVDFVIFEAGLGGLRDATNAINPPLLTVFTKISVDHQLSIGRNLKDIAENEAAIIKPGTLVIDYAGQDMTVHRILKAKAEAVGAKWFVHEQDQIIIANTTPAGMDLMINGTSGYFLSMPGAFQVHNFGIVLQIKAALKAMGYTFTTEQTRTGLANVSLIGRMNYHPEKNILFDAAHNVDGMTGLVAALNAWHLKIKPTLILGVLKDKDYHEMLDLIIPVVQRVITVTPKNKSRALSAEALAATIITSYPKVEVEIASDASAAISLAMRVRESSQALIVVTGSFYTLGALQKDDRI</sequence>
<evidence type="ECO:0000256" key="3">
    <source>
        <dbReference type="ARBA" id="ARBA00022598"/>
    </source>
</evidence>
<dbReference type="SUPFAM" id="SSF53623">
    <property type="entry name" value="MurD-like peptide ligases, catalytic domain"/>
    <property type="match status" value="1"/>
</dbReference>
<dbReference type="InterPro" id="IPR013221">
    <property type="entry name" value="Mur_ligase_cen"/>
</dbReference>
<dbReference type="Gene3D" id="3.40.1190.10">
    <property type="entry name" value="Mur-like, catalytic domain"/>
    <property type="match status" value="1"/>
</dbReference>
<comment type="catalytic activity">
    <reaction evidence="9">
        <text>(6S)-5,6,7,8-tetrahydrofolyl-(gamma-L-Glu)(n) + L-glutamate + ATP = (6S)-5,6,7,8-tetrahydrofolyl-(gamma-L-Glu)(n+1) + ADP + phosphate + H(+)</text>
        <dbReference type="Rhea" id="RHEA:10580"/>
        <dbReference type="Rhea" id="RHEA-COMP:14738"/>
        <dbReference type="Rhea" id="RHEA-COMP:14740"/>
        <dbReference type="ChEBI" id="CHEBI:15378"/>
        <dbReference type="ChEBI" id="CHEBI:29985"/>
        <dbReference type="ChEBI" id="CHEBI:30616"/>
        <dbReference type="ChEBI" id="CHEBI:43474"/>
        <dbReference type="ChEBI" id="CHEBI:141005"/>
        <dbReference type="ChEBI" id="CHEBI:456216"/>
        <dbReference type="EC" id="6.3.2.17"/>
    </reaction>
</comment>
<dbReference type="PANTHER" id="PTHR11136">
    <property type="entry name" value="FOLYLPOLYGLUTAMATE SYNTHASE-RELATED"/>
    <property type="match status" value="1"/>
</dbReference>
<dbReference type="GO" id="GO:0004326">
    <property type="term" value="F:tetrahydrofolylpolyglutamate synthase activity"/>
    <property type="evidence" value="ECO:0007669"/>
    <property type="project" value="UniProtKB-EC"/>
</dbReference>
<dbReference type="AlphaFoldDB" id="A0A846ZH97"/>
<dbReference type="Pfam" id="PF08245">
    <property type="entry name" value="Mur_ligase_M"/>
    <property type="match status" value="1"/>
</dbReference>
<evidence type="ECO:0000256" key="1">
    <source>
        <dbReference type="ARBA" id="ARBA00008276"/>
    </source>
</evidence>
<keyword evidence="3 10" id="KW-0436">Ligase</keyword>
<dbReference type="Gene3D" id="3.90.190.20">
    <property type="entry name" value="Mur ligase, C-terminal domain"/>
    <property type="match status" value="1"/>
</dbReference>